<evidence type="ECO:0000256" key="4">
    <source>
        <dbReference type="ARBA" id="ARBA00022729"/>
    </source>
</evidence>
<dbReference type="CDD" id="cd00272">
    <property type="entry name" value="Chemokine_CC"/>
    <property type="match status" value="1"/>
</dbReference>
<dbReference type="Pfam" id="PF00048">
    <property type="entry name" value="IL8"/>
    <property type="match status" value="1"/>
</dbReference>
<dbReference type="GO" id="GO:0006954">
    <property type="term" value="P:inflammatory response"/>
    <property type="evidence" value="ECO:0007669"/>
    <property type="project" value="TreeGrafter"/>
</dbReference>
<feature type="domain" description="Chemokine interleukin-8-like" evidence="6">
    <location>
        <begin position="28"/>
        <end position="86"/>
    </location>
</feature>
<dbReference type="PANTHER" id="PTHR12015:SF103">
    <property type="entry name" value="C-C MOTIF CHEMOKINE 4-RELATED"/>
    <property type="match status" value="1"/>
</dbReference>
<sequence>MKGPAAILSALLLLALCSSAVAHLDGLTTTCCISYIQRPIPRNAIASAYITSSKCRLPGVVLVTKKGKEVCANPEESWVQKRLELFQNQGN</sequence>
<dbReference type="Gene3D" id="2.40.50.40">
    <property type="match status" value="1"/>
</dbReference>
<protein>
    <recommendedName>
        <fullName evidence="6">Chemokine interleukin-8-like domain-containing protein</fullName>
    </recommendedName>
</protein>
<dbReference type="Proteomes" id="UP000472261">
    <property type="component" value="Unplaced"/>
</dbReference>
<proteinExistence type="inferred from homology"/>
<dbReference type="InterPro" id="IPR036048">
    <property type="entry name" value="Interleukin_8-like_sf"/>
</dbReference>
<evidence type="ECO:0000256" key="1">
    <source>
        <dbReference type="ARBA" id="ARBA00010868"/>
    </source>
</evidence>
<keyword evidence="3" id="KW-0202">Cytokine</keyword>
<organism evidence="7 8">
    <name type="scientific">Phasianus colchicus</name>
    <name type="common">Common pheasant</name>
    <dbReference type="NCBI Taxonomy" id="9054"/>
    <lineage>
        <taxon>Eukaryota</taxon>
        <taxon>Metazoa</taxon>
        <taxon>Chordata</taxon>
        <taxon>Craniata</taxon>
        <taxon>Vertebrata</taxon>
        <taxon>Euteleostomi</taxon>
        <taxon>Archelosauria</taxon>
        <taxon>Archosauria</taxon>
        <taxon>Dinosauria</taxon>
        <taxon>Saurischia</taxon>
        <taxon>Theropoda</taxon>
        <taxon>Coelurosauria</taxon>
        <taxon>Aves</taxon>
        <taxon>Neognathae</taxon>
        <taxon>Galloanserae</taxon>
        <taxon>Galliformes</taxon>
        <taxon>Phasianidae</taxon>
        <taxon>Phasianinae</taxon>
        <taxon>Phasianus</taxon>
    </lineage>
</organism>
<keyword evidence="4 5" id="KW-0732">Signal</keyword>
<dbReference type="GO" id="GO:0048245">
    <property type="term" value="P:eosinophil chemotaxis"/>
    <property type="evidence" value="ECO:0007669"/>
    <property type="project" value="TreeGrafter"/>
</dbReference>
<gene>
    <name evidence="7" type="primary">LOC116228128</name>
</gene>
<dbReference type="SMART" id="SM00199">
    <property type="entry name" value="SCY"/>
    <property type="match status" value="1"/>
</dbReference>
<reference evidence="7" key="2">
    <citation type="submission" date="2025-09" db="UniProtKB">
        <authorList>
            <consortium name="Ensembl"/>
        </authorList>
    </citation>
    <scope>IDENTIFICATION</scope>
</reference>
<evidence type="ECO:0000256" key="5">
    <source>
        <dbReference type="SAM" id="SignalP"/>
    </source>
</evidence>
<dbReference type="GeneID" id="116228128"/>
<feature type="chain" id="PRO_5025426381" description="Chemokine interleukin-8-like domain-containing protein" evidence="5">
    <location>
        <begin position="23"/>
        <end position="91"/>
    </location>
</feature>
<dbReference type="KEGG" id="pcoc:116228128"/>
<accession>A0A669PAW1</accession>
<name>A0A669PAW1_PHACC</name>
<dbReference type="Ensembl" id="ENSPCLT00000006315.1">
    <property type="protein sequence ID" value="ENSPCLP00000004500.1"/>
    <property type="gene ID" value="ENSPCLG00000003905.1"/>
</dbReference>
<dbReference type="GO" id="GO:0030335">
    <property type="term" value="P:positive regulation of cell migration"/>
    <property type="evidence" value="ECO:0007669"/>
    <property type="project" value="TreeGrafter"/>
</dbReference>
<dbReference type="InterPro" id="IPR039809">
    <property type="entry name" value="Chemokine_b/g/d"/>
</dbReference>
<feature type="signal peptide" evidence="5">
    <location>
        <begin position="1"/>
        <end position="22"/>
    </location>
</feature>
<evidence type="ECO:0000256" key="3">
    <source>
        <dbReference type="ARBA" id="ARBA00022514"/>
    </source>
</evidence>
<dbReference type="GO" id="GO:0070098">
    <property type="term" value="P:chemokine-mediated signaling pathway"/>
    <property type="evidence" value="ECO:0007669"/>
    <property type="project" value="TreeGrafter"/>
</dbReference>
<dbReference type="GO" id="GO:0005615">
    <property type="term" value="C:extracellular space"/>
    <property type="evidence" value="ECO:0007669"/>
    <property type="project" value="UniProtKB-KW"/>
</dbReference>
<evidence type="ECO:0000259" key="6">
    <source>
        <dbReference type="SMART" id="SM00199"/>
    </source>
</evidence>
<dbReference type="OMA" id="CFEFFRN"/>
<reference evidence="7" key="1">
    <citation type="submission" date="2025-08" db="UniProtKB">
        <authorList>
            <consortium name="Ensembl"/>
        </authorList>
    </citation>
    <scope>IDENTIFICATION</scope>
</reference>
<dbReference type="InterPro" id="IPR001811">
    <property type="entry name" value="Chemokine_IL8-like_dom"/>
</dbReference>
<dbReference type="GO" id="GO:0008009">
    <property type="term" value="F:chemokine activity"/>
    <property type="evidence" value="ECO:0007669"/>
    <property type="project" value="InterPro"/>
</dbReference>
<dbReference type="SUPFAM" id="SSF54117">
    <property type="entry name" value="Interleukin 8-like chemokines"/>
    <property type="match status" value="1"/>
</dbReference>
<evidence type="ECO:0000313" key="8">
    <source>
        <dbReference type="Proteomes" id="UP000472261"/>
    </source>
</evidence>
<keyword evidence="2" id="KW-0145">Chemotaxis</keyword>
<dbReference type="OrthoDB" id="8934837at2759"/>
<comment type="similarity">
    <text evidence="1">Belongs to the intercrine beta (chemokine CC) family.</text>
</comment>
<dbReference type="AlphaFoldDB" id="A0A669PAW1"/>
<dbReference type="FunFam" id="2.40.50.40:FF:000002">
    <property type="entry name" value="C-C motif chemokine"/>
    <property type="match status" value="1"/>
</dbReference>
<dbReference type="GO" id="GO:0048020">
    <property type="term" value="F:CCR chemokine receptor binding"/>
    <property type="evidence" value="ECO:0007669"/>
    <property type="project" value="TreeGrafter"/>
</dbReference>
<evidence type="ECO:0000313" key="7">
    <source>
        <dbReference type="Ensembl" id="ENSPCLP00000004500.1"/>
    </source>
</evidence>
<dbReference type="RefSeq" id="XP_031447647.1">
    <property type="nucleotide sequence ID" value="XM_031591787.1"/>
</dbReference>
<dbReference type="PANTHER" id="PTHR12015">
    <property type="entry name" value="SMALL INDUCIBLE CYTOKINE A"/>
    <property type="match status" value="1"/>
</dbReference>
<evidence type="ECO:0000256" key="2">
    <source>
        <dbReference type="ARBA" id="ARBA00022500"/>
    </source>
</evidence>
<dbReference type="GO" id="GO:0061844">
    <property type="term" value="P:antimicrobial humoral immune response mediated by antimicrobial peptide"/>
    <property type="evidence" value="ECO:0007669"/>
    <property type="project" value="TreeGrafter"/>
</dbReference>
<keyword evidence="8" id="KW-1185">Reference proteome</keyword>